<accession>A0AAU7KKE2</accession>
<sequence length="264" mass="28955">MPLSDFPCDQYLERIGLVQPVEVSAECLRALHRAQLTSLPFENFDICLGRGVDVSAQGILAKLIGQRRGGYCFELNGLLLMALEAFGFEARALLGRVHLSGPPTGRSHQVSLVTLDKRQWLVDAGFGTNTPRAPIPLTPDTPLHIGDQTLRLVENARYGIMLQSLMGAQWVDLYSVDFTTVCEGDIQMANHFTSTWPGLHFTTSRMAALTTPEGQISLSDFTLKIRRGDTTSEQLLPPGAAYLAALEEHFGIVLEASYEDLAPL</sequence>
<protein>
    <submittedName>
        <fullName evidence="3">Arylamine N-acetyltransferase</fullName>
    </submittedName>
</protein>
<comment type="similarity">
    <text evidence="1 2">Belongs to the arylamine N-acetyltransferase family.</text>
</comment>
<reference evidence="3" key="1">
    <citation type="submission" date="2022-06" db="EMBL/GenBank/DDBJ databases">
        <title>A novel DMS-producing enzyme.</title>
        <authorList>
            <person name="Zhang Y."/>
        </authorList>
    </citation>
    <scope>NUCLEOTIDE SEQUENCE</scope>
    <source>
        <strain evidence="3">RT37</strain>
    </source>
</reference>
<evidence type="ECO:0000256" key="1">
    <source>
        <dbReference type="ARBA" id="ARBA00006547"/>
    </source>
</evidence>
<dbReference type="RefSeq" id="WP_348827724.1">
    <property type="nucleotide sequence ID" value="NZ_CP098827.1"/>
</dbReference>
<dbReference type="Gene3D" id="2.40.128.150">
    <property type="entry name" value="Cysteine proteinases"/>
    <property type="match status" value="1"/>
</dbReference>
<dbReference type="AlphaFoldDB" id="A0AAU7KKE2"/>
<organism evidence="3">
    <name type="scientific">Halomonas sp. RT37</name>
    <dbReference type="NCBI Taxonomy" id="2950872"/>
    <lineage>
        <taxon>Bacteria</taxon>
        <taxon>Pseudomonadati</taxon>
        <taxon>Pseudomonadota</taxon>
        <taxon>Gammaproteobacteria</taxon>
        <taxon>Oceanospirillales</taxon>
        <taxon>Halomonadaceae</taxon>
        <taxon>Halomonas</taxon>
    </lineage>
</organism>
<dbReference type="Gene3D" id="3.30.2140.10">
    <property type="entry name" value="Arylamine N-acetyltransferase"/>
    <property type="match status" value="1"/>
</dbReference>
<dbReference type="PANTHER" id="PTHR11786:SF0">
    <property type="entry name" value="ARYLAMINE N-ACETYLTRANSFERASE 4-RELATED"/>
    <property type="match status" value="1"/>
</dbReference>
<proteinExistence type="inferred from homology"/>
<dbReference type="Pfam" id="PF00797">
    <property type="entry name" value="Acetyltransf_2"/>
    <property type="match status" value="1"/>
</dbReference>
<dbReference type="InterPro" id="IPR038765">
    <property type="entry name" value="Papain-like_cys_pep_sf"/>
</dbReference>
<dbReference type="SUPFAM" id="SSF54001">
    <property type="entry name" value="Cysteine proteinases"/>
    <property type="match status" value="1"/>
</dbReference>
<dbReference type="PANTHER" id="PTHR11786">
    <property type="entry name" value="N-HYDROXYARYLAMINE O-ACETYLTRANSFERASE"/>
    <property type="match status" value="1"/>
</dbReference>
<dbReference type="PRINTS" id="PR01543">
    <property type="entry name" value="ANATRNSFRASE"/>
</dbReference>
<dbReference type="GO" id="GO:0016407">
    <property type="term" value="F:acetyltransferase activity"/>
    <property type="evidence" value="ECO:0007669"/>
    <property type="project" value="InterPro"/>
</dbReference>
<gene>
    <name evidence="3" type="ORF">NFG58_05525</name>
</gene>
<evidence type="ECO:0000256" key="2">
    <source>
        <dbReference type="RuleBase" id="RU003452"/>
    </source>
</evidence>
<evidence type="ECO:0000313" key="3">
    <source>
        <dbReference type="EMBL" id="XBO72170.1"/>
    </source>
</evidence>
<dbReference type="EMBL" id="CP098827">
    <property type="protein sequence ID" value="XBO72170.1"/>
    <property type="molecule type" value="Genomic_DNA"/>
</dbReference>
<dbReference type="InterPro" id="IPR001447">
    <property type="entry name" value="Arylamine_N-AcTrfase"/>
</dbReference>
<name>A0AAU7KKE2_9GAMM</name>